<organism evidence="7 8">
    <name type="scientific">Dethiobacter alkaliphilus AHT 1</name>
    <dbReference type="NCBI Taxonomy" id="555088"/>
    <lineage>
        <taxon>Bacteria</taxon>
        <taxon>Bacillati</taxon>
        <taxon>Bacillota</taxon>
        <taxon>Dethiobacteria</taxon>
        <taxon>Dethiobacterales</taxon>
        <taxon>Dethiobacteraceae</taxon>
        <taxon>Dethiobacter</taxon>
    </lineage>
</organism>
<keyword evidence="5" id="KW-0472">Membrane</keyword>
<gene>
    <name evidence="7" type="ORF">DealDRAFT_0808</name>
</gene>
<dbReference type="EMBL" id="ACJM01000003">
    <property type="protein sequence ID" value="EEG78393.1"/>
    <property type="molecule type" value="Genomic_DNA"/>
</dbReference>
<feature type="domain" description="Type II secretion system protein GspF" evidence="6">
    <location>
        <begin position="167"/>
        <end position="292"/>
    </location>
</feature>
<dbReference type="GO" id="GO:0005886">
    <property type="term" value="C:plasma membrane"/>
    <property type="evidence" value="ECO:0007669"/>
    <property type="project" value="UniProtKB-SubCell"/>
</dbReference>
<dbReference type="Proteomes" id="UP000006443">
    <property type="component" value="Unassembled WGS sequence"/>
</dbReference>
<keyword evidence="2" id="KW-1003">Cell membrane</keyword>
<keyword evidence="4" id="KW-1133">Transmembrane helix</keyword>
<dbReference type="STRING" id="555088.DealDRAFT_0808"/>
<dbReference type="InterPro" id="IPR018076">
    <property type="entry name" value="T2SS_GspF_dom"/>
</dbReference>
<comment type="subcellular location">
    <subcellularLocation>
        <location evidence="1">Cell membrane</location>
        <topology evidence="1">Multi-pass membrane protein</topology>
    </subcellularLocation>
</comment>
<name>C0GE99_DETAL</name>
<evidence type="ECO:0000256" key="1">
    <source>
        <dbReference type="ARBA" id="ARBA00004651"/>
    </source>
</evidence>
<dbReference type="eggNOG" id="COG2064">
    <property type="taxonomic scope" value="Bacteria"/>
</dbReference>
<accession>C0GE99</accession>
<proteinExistence type="predicted"/>
<evidence type="ECO:0000313" key="7">
    <source>
        <dbReference type="EMBL" id="EEG78393.1"/>
    </source>
</evidence>
<evidence type="ECO:0000256" key="2">
    <source>
        <dbReference type="ARBA" id="ARBA00022475"/>
    </source>
</evidence>
<dbReference type="PANTHER" id="PTHR35007:SF2">
    <property type="entry name" value="PILUS ASSEMBLE PROTEIN"/>
    <property type="match status" value="1"/>
</dbReference>
<evidence type="ECO:0000256" key="4">
    <source>
        <dbReference type="ARBA" id="ARBA00022989"/>
    </source>
</evidence>
<keyword evidence="8" id="KW-1185">Reference proteome</keyword>
<dbReference type="PANTHER" id="PTHR35007">
    <property type="entry name" value="INTEGRAL MEMBRANE PROTEIN-RELATED"/>
    <property type="match status" value="1"/>
</dbReference>
<comment type="caution">
    <text evidence="7">The sequence shown here is derived from an EMBL/GenBank/DDBJ whole genome shotgun (WGS) entry which is preliminary data.</text>
</comment>
<dbReference type="AlphaFoldDB" id="C0GE99"/>
<dbReference type="Gene3D" id="1.20.81.30">
    <property type="entry name" value="Type II secretion system (T2SS), domain F"/>
    <property type="match status" value="1"/>
</dbReference>
<keyword evidence="3" id="KW-0812">Transmembrane</keyword>
<evidence type="ECO:0000256" key="5">
    <source>
        <dbReference type="ARBA" id="ARBA00023136"/>
    </source>
</evidence>
<dbReference type="RefSeq" id="WP_008515115.1">
    <property type="nucleotide sequence ID" value="NZ_ACJM01000003.1"/>
</dbReference>
<dbReference type="InterPro" id="IPR042094">
    <property type="entry name" value="T2SS_GspF_sf"/>
</dbReference>
<evidence type="ECO:0000313" key="8">
    <source>
        <dbReference type="Proteomes" id="UP000006443"/>
    </source>
</evidence>
<protein>
    <submittedName>
        <fullName evidence="7">Type II secretion system protein</fullName>
    </submittedName>
</protein>
<evidence type="ECO:0000259" key="6">
    <source>
        <dbReference type="Pfam" id="PF00482"/>
    </source>
</evidence>
<reference evidence="7 8" key="1">
    <citation type="submission" date="2009-02" db="EMBL/GenBank/DDBJ databases">
        <title>Sequencing of the draft genome and assembly of Dethiobacter alkaliphilus AHT 1.</title>
        <authorList>
            <consortium name="US DOE Joint Genome Institute (JGI-PGF)"/>
            <person name="Lucas S."/>
            <person name="Copeland A."/>
            <person name="Lapidus A."/>
            <person name="Glavina del Rio T."/>
            <person name="Dalin E."/>
            <person name="Tice H."/>
            <person name="Bruce D."/>
            <person name="Goodwin L."/>
            <person name="Pitluck S."/>
            <person name="Larimer F."/>
            <person name="Land M.L."/>
            <person name="Hauser L."/>
            <person name="Muyzer G."/>
        </authorList>
    </citation>
    <scope>NUCLEOTIDE SEQUENCE [LARGE SCALE GENOMIC DNA]</scope>
    <source>
        <strain evidence="7 8">AHT 1</strain>
    </source>
</reference>
<dbReference type="OrthoDB" id="9810662at2"/>
<sequence>MVWLVNLLVFITAVLMVMLAATSLGRKHEVMERLGQIRNMDTRPSEDDIFHRPFRERVITPFFHNAGNALGNLAPSEIRQNMEKNLIYAGHPWNLTVNTLLGLQVLFGIGLPVLGLFFLGIVAPEHQFPGLFALLLLVLGFMMPNTIVKRKATERQKEIQRSLPDMLDLLLVSVDAGLAFDMALKKVADKMPGELSREIGKALDEIRMGKTRIEALRSMANRTGVPDISTFISAVIQAEQLGSNIAKTLDVQANTMRQRRRMRAEEEAMRAPIKMLFPLVFFIFPALFVVLLGPAGIRIVQTFINM</sequence>
<evidence type="ECO:0000256" key="3">
    <source>
        <dbReference type="ARBA" id="ARBA00022692"/>
    </source>
</evidence>
<dbReference type="Pfam" id="PF00482">
    <property type="entry name" value="T2SSF"/>
    <property type="match status" value="1"/>
</dbReference>